<protein>
    <recommendedName>
        <fullName evidence="4">Lipoprotein</fullName>
    </recommendedName>
</protein>
<gene>
    <name evidence="2" type="ORF">Q4481_07770</name>
</gene>
<evidence type="ECO:0000313" key="3">
    <source>
        <dbReference type="Proteomes" id="UP001174932"/>
    </source>
</evidence>
<feature type="signal peptide" evidence="1">
    <location>
        <begin position="1"/>
        <end position="17"/>
    </location>
</feature>
<evidence type="ECO:0000256" key="1">
    <source>
        <dbReference type="SAM" id="SignalP"/>
    </source>
</evidence>
<organism evidence="2 3">
    <name type="scientific">Rhizobium alvei</name>
    <dbReference type="NCBI Taxonomy" id="1132659"/>
    <lineage>
        <taxon>Bacteria</taxon>
        <taxon>Pseudomonadati</taxon>
        <taxon>Pseudomonadota</taxon>
        <taxon>Alphaproteobacteria</taxon>
        <taxon>Hyphomicrobiales</taxon>
        <taxon>Rhizobiaceae</taxon>
        <taxon>Rhizobium/Agrobacterium group</taxon>
        <taxon>Rhizobium</taxon>
    </lineage>
</organism>
<comment type="caution">
    <text evidence="2">The sequence shown here is derived from an EMBL/GenBank/DDBJ whole genome shotgun (WGS) entry which is preliminary data.</text>
</comment>
<dbReference type="Proteomes" id="UP001174932">
    <property type="component" value="Unassembled WGS sequence"/>
</dbReference>
<reference evidence="2" key="2">
    <citation type="submission" date="2023-07" db="EMBL/GenBank/DDBJ databases">
        <authorList>
            <person name="Shen H."/>
        </authorList>
    </citation>
    <scope>NUCLEOTIDE SEQUENCE</scope>
    <source>
        <strain evidence="2">TNR-22</strain>
    </source>
</reference>
<name>A0ABT8YJK6_9HYPH</name>
<keyword evidence="1" id="KW-0732">Signal</keyword>
<dbReference type="RefSeq" id="WP_304375760.1">
    <property type="nucleotide sequence ID" value="NZ_JAUOZU010000006.1"/>
</dbReference>
<sequence>MRPALHLVAVAALCALAASCSTSSKPTAALEMRALPVMERVALGANRCWFKSKDPMFAAYRLAPELNSFSGTPRILIVKKHSPEALPLLVVQASGTPAKMSAFGPLMADAGVHARVNKDVMHWAKGGQGC</sequence>
<evidence type="ECO:0000313" key="2">
    <source>
        <dbReference type="EMBL" id="MDO6963852.1"/>
    </source>
</evidence>
<reference evidence="2" key="1">
    <citation type="journal article" date="2015" name="Int. J. Syst. Evol. Microbiol.">
        <title>Rhizobium alvei sp. nov., isolated from a freshwater river.</title>
        <authorList>
            <person name="Sheu S.Y."/>
            <person name="Huang H.W."/>
            <person name="Young C.C."/>
            <person name="Chen W.M."/>
        </authorList>
    </citation>
    <scope>NUCLEOTIDE SEQUENCE</scope>
    <source>
        <strain evidence="2">TNR-22</strain>
    </source>
</reference>
<evidence type="ECO:0008006" key="4">
    <source>
        <dbReference type="Google" id="ProtNLM"/>
    </source>
</evidence>
<dbReference type="EMBL" id="JAUOZU010000006">
    <property type="protein sequence ID" value="MDO6963852.1"/>
    <property type="molecule type" value="Genomic_DNA"/>
</dbReference>
<accession>A0ABT8YJK6</accession>
<keyword evidence="3" id="KW-1185">Reference proteome</keyword>
<feature type="chain" id="PRO_5046744782" description="Lipoprotein" evidence="1">
    <location>
        <begin position="18"/>
        <end position="130"/>
    </location>
</feature>
<dbReference type="PROSITE" id="PS51257">
    <property type="entry name" value="PROKAR_LIPOPROTEIN"/>
    <property type="match status" value="1"/>
</dbReference>
<proteinExistence type="predicted"/>